<protein>
    <submittedName>
        <fullName evidence="2">Nuclear transport factor 2 family protein</fullName>
    </submittedName>
</protein>
<dbReference type="AlphaFoldDB" id="A0A934IJ76"/>
<comment type="caution">
    <text evidence="2">The sequence shown here is derived from an EMBL/GenBank/DDBJ whole genome shotgun (WGS) entry which is preliminary data.</text>
</comment>
<proteinExistence type="predicted"/>
<gene>
    <name evidence="2" type="ORF">ILP92_12410</name>
</gene>
<evidence type="ECO:0000259" key="1">
    <source>
        <dbReference type="Pfam" id="PF20409"/>
    </source>
</evidence>
<reference evidence="2" key="1">
    <citation type="submission" date="2020-12" db="EMBL/GenBank/DDBJ databases">
        <title>Bacterial taxonomy.</title>
        <authorList>
            <person name="Pan X."/>
        </authorList>
    </citation>
    <scope>NUCLEOTIDE SEQUENCE</scope>
    <source>
        <strain evidence="2">KCTC 52957</strain>
    </source>
</reference>
<dbReference type="Proteomes" id="UP000642488">
    <property type="component" value="Unassembled WGS sequence"/>
</dbReference>
<accession>A0A934IJ76</accession>
<name>A0A934IJ76_9RHOB</name>
<dbReference type="InterPro" id="IPR046860">
    <property type="entry name" value="SnoaL_5"/>
</dbReference>
<evidence type="ECO:0000313" key="2">
    <source>
        <dbReference type="EMBL" id="MBJ3763550.1"/>
    </source>
</evidence>
<feature type="domain" description="SnoaL-like" evidence="1">
    <location>
        <begin position="5"/>
        <end position="120"/>
    </location>
</feature>
<dbReference type="SUPFAM" id="SSF54427">
    <property type="entry name" value="NTF2-like"/>
    <property type="match status" value="1"/>
</dbReference>
<dbReference type="RefSeq" id="WP_198916710.1">
    <property type="nucleotide sequence ID" value="NZ_JAEKPD010000010.1"/>
</dbReference>
<evidence type="ECO:0000313" key="3">
    <source>
        <dbReference type="Proteomes" id="UP000642488"/>
    </source>
</evidence>
<organism evidence="2 3">
    <name type="scientific">Palleronia pontilimi</name>
    <dbReference type="NCBI Taxonomy" id="1964209"/>
    <lineage>
        <taxon>Bacteria</taxon>
        <taxon>Pseudomonadati</taxon>
        <taxon>Pseudomonadota</taxon>
        <taxon>Alphaproteobacteria</taxon>
        <taxon>Rhodobacterales</taxon>
        <taxon>Roseobacteraceae</taxon>
        <taxon>Palleronia</taxon>
    </lineage>
</organism>
<keyword evidence="3" id="KW-1185">Reference proteome</keyword>
<dbReference type="Gene3D" id="3.10.450.50">
    <property type="match status" value="1"/>
</dbReference>
<dbReference type="Pfam" id="PF20409">
    <property type="entry name" value="SnoaL_5"/>
    <property type="match status" value="1"/>
</dbReference>
<dbReference type="InterPro" id="IPR032710">
    <property type="entry name" value="NTF2-like_dom_sf"/>
</dbReference>
<dbReference type="EMBL" id="JAEKPD010000010">
    <property type="protein sequence ID" value="MBJ3763550.1"/>
    <property type="molecule type" value="Genomic_DNA"/>
</dbReference>
<sequence>MSLMDIANELVDRVRNGDGTQLLETIYAKDAESVEASSPEGEDRVSKGLDALRGKHAWWDEHMETHSMGVEGPFPHGDDKFAVIYDVDATNKQTKDRMKMREVAVYTVRNDKIAREEFFYTSGG</sequence>